<dbReference type="Pfam" id="PF07992">
    <property type="entry name" value="Pyr_redox_2"/>
    <property type="match status" value="1"/>
</dbReference>
<keyword evidence="6" id="KW-0479">Metal-binding</keyword>
<dbReference type="EMBL" id="FCOK02000144">
    <property type="protein sequence ID" value="SAL73917.1"/>
    <property type="molecule type" value="Genomic_DNA"/>
</dbReference>
<evidence type="ECO:0000256" key="9">
    <source>
        <dbReference type="ARBA" id="ARBA00023014"/>
    </source>
</evidence>
<keyword evidence="9" id="KW-0411">Iron-sulfur</keyword>
<gene>
    <name evidence="12" type="ORF">AWB69_09102</name>
</gene>
<organism evidence="12 13">
    <name type="scientific">Caballeronia udeis</name>
    <dbReference type="NCBI Taxonomy" id="1232866"/>
    <lineage>
        <taxon>Bacteria</taxon>
        <taxon>Pseudomonadati</taxon>
        <taxon>Pseudomonadota</taxon>
        <taxon>Betaproteobacteria</taxon>
        <taxon>Burkholderiales</taxon>
        <taxon>Burkholderiaceae</taxon>
        <taxon>Caballeronia</taxon>
    </lineage>
</organism>
<evidence type="ECO:0000259" key="10">
    <source>
        <dbReference type="Pfam" id="PF00724"/>
    </source>
</evidence>
<dbReference type="SUPFAM" id="SSF51395">
    <property type="entry name" value="FMN-linked oxidoreductases"/>
    <property type="match status" value="1"/>
</dbReference>
<comment type="cofactor">
    <cofactor evidence="2">
        <name>[4Fe-4S] cluster</name>
        <dbReference type="ChEBI" id="CHEBI:49883"/>
    </cofactor>
</comment>
<evidence type="ECO:0000256" key="2">
    <source>
        <dbReference type="ARBA" id="ARBA00001966"/>
    </source>
</evidence>
<dbReference type="GO" id="GO:0033543">
    <property type="term" value="P:fatty acid beta-oxidation, unsaturated, even number, reductase/isomerase pathway"/>
    <property type="evidence" value="ECO:0007669"/>
    <property type="project" value="TreeGrafter"/>
</dbReference>
<dbReference type="GO" id="GO:0010181">
    <property type="term" value="F:FMN binding"/>
    <property type="evidence" value="ECO:0007669"/>
    <property type="project" value="InterPro"/>
</dbReference>
<dbReference type="GO" id="GO:0051536">
    <property type="term" value="F:iron-sulfur cluster binding"/>
    <property type="evidence" value="ECO:0007669"/>
    <property type="project" value="UniProtKB-KW"/>
</dbReference>
<name>A0A158JYI8_9BURK</name>
<keyword evidence="8" id="KW-0408">Iron</keyword>
<evidence type="ECO:0000256" key="6">
    <source>
        <dbReference type="ARBA" id="ARBA00022723"/>
    </source>
</evidence>
<dbReference type="InterPro" id="IPR001155">
    <property type="entry name" value="OxRdtase_FMN_N"/>
</dbReference>
<evidence type="ECO:0000313" key="12">
    <source>
        <dbReference type="EMBL" id="SAL73917.1"/>
    </source>
</evidence>
<evidence type="ECO:0000259" key="11">
    <source>
        <dbReference type="Pfam" id="PF07992"/>
    </source>
</evidence>
<dbReference type="PANTHER" id="PTHR42917:SF2">
    <property type="entry name" value="2,4-DIENOYL-COA REDUCTASE [(2E)-ENOYL-COA-PRODUCING]"/>
    <property type="match status" value="1"/>
</dbReference>
<dbReference type="GO" id="GO:0046872">
    <property type="term" value="F:metal ion binding"/>
    <property type="evidence" value="ECO:0007669"/>
    <property type="project" value="UniProtKB-KW"/>
</dbReference>
<feature type="domain" description="NADH:flavin oxidoreductase/NADH oxidase N-terminal" evidence="10">
    <location>
        <begin position="21"/>
        <end position="355"/>
    </location>
</feature>
<dbReference type="InterPro" id="IPR051793">
    <property type="entry name" value="NADH:flavin_oxidoreductase"/>
</dbReference>
<evidence type="ECO:0000256" key="1">
    <source>
        <dbReference type="ARBA" id="ARBA00001917"/>
    </source>
</evidence>
<evidence type="ECO:0000256" key="3">
    <source>
        <dbReference type="ARBA" id="ARBA00011048"/>
    </source>
</evidence>
<keyword evidence="7" id="KW-0560">Oxidoreductase</keyword>
<evidence type="ECO:0000256" key="7">
    <source>
        <dbReference type="ARBA" id="ARBA00023002"/>
    </source>
</evidence>
<accession>A0A158JYI8</accession>
<comment type="cofactor">
    <cofactor evidence="1">
        <name>FMN</name>
        <dbReference type="ChEBI" id="CHEBI:58210"/>
    </cofactor>
</comment>
<evidence type="ECO:0000256" key="5">
    <source>
        <dbReference type="ARBA" id="ARBA00022643"/>
    </source>
</evidence>
<dbReference type="InterPro" id="IPR036188">
    <property type="entry name" value="FAD/NAD-bd_sf"/>
</dbReference>
<reference evidence="12 13" key="1">
    <citation type="submission" date="2016-01" db="EMBL/GenBank/DDBJ databases">
        <authorList>
            <person name="Oliw E.H."/>
        </authorList>
    </citation>
    <scope>NUCLEOTIDE SEQUENCE [LARGE SCALE GENOMIC DNA]</scope>
    <source>
        <strain evidence="12">LMG 27134</strain>
    </source>
</reference>
<dbReference type="AlphaFoldDB" id="A0A158JYI8"/>
<dbReference type="Proteomes" id="UP000054683">
    <property type="component" value="Unassembled WGS sequence"/>
</dbReference>
<dbReference type="Gene3D" id="3.20.20.70">
    <property type="entry name" value="Aldolase class I"/>
    <property type="match status" value="1"/>
</dbReference>
<evidence type="ECO:0000313" key="13">
    <source>
        <dbReference type="Proteomes" id="UP000054683"/>
    </source>
</evidence>
<keyword evidence="4" id="KW-0285">Flavoprotein</keyword>
<keyword evidence="5" id="KW-0288">FMN</keyword>
<dbReference type="OrthoDB" id="8985337at2"/>
<dbReference type="GO" id="GO:0008670">
    <property type="term" value="F:2,4-dienoyl-CoA reductase (NADPH) activity"/>
    <property type="evidence" value="ECO:0007669"/>
    <property type="project" value="TreeGrafter"/>
</dbReference>
<comment type="similarity">
    <text evidence="3">In the N-terminal section; belongs to the NADH:flavin oxidoreductase/NADH oxidase family.</text>
</comment>
<feature type="domain" description="FAD/NAD(P)-binding" evidence="11">
    <location>
        <begin position="400"/>
        <end position="631"/>
    </location>
</feature>
<dbReference type="Pfam" id="PF00724">
    <property type="entry name" value="Oxidored_FMN"/>
    <property type="match status" value="1"/>
</dbReference>
<dbReference type="CDD" id="cd04734">
    <property type="entry name" value="OYE_like_3_FMN"/>
    <property type="match status" value="1"/>
</dbReference>
<evidence type="ECO:0000256" key="8">
    <source>
        <dbReference type="ARBA" id="ARBA00023004"/>
    </source>
</evidence>
<evidence type="ECO:0000256" key="4">
    <source>
        <dbReference type="ARBA" id="ARBA00022630"/>
    </source>
</evidence>
<dbReference type="InterPro" id="IPR023753">
    <property type="entry name" value="FAD/NAD-binding_dom"/>
</dbReference>
<dbReference type="PANTHER" id="PTHR42917">
    <property type="entry name" value="2,4-DIENOYL-COA REDUCTASE"/>
    <property type="match status" value="1"/>
</dbReference>
<sequence length="690" mass="75854">MQGKYVQVSSINLVGITKDPLLQPFTIKGVVFKNRIMSTSHACGLEEGGMPGESYQRYHEEKAKGGLALTMFGGSSNVAPDSPNVFRQLNVGDDAIIPHLIQFSERLHRYGTKLMCQITHLGRRGEFSASNWLPTIGPSPVRENLHRSFPKEMDKNDIKRVVKAFGRAAERCKEGGLDGIEVMAASHLVGQFLSPKVNLRTDDFGGSLENRCRFGLLVFEEIRRRVGDDFLVGLRHTVDEGGGGWLTFEECLAAAKVFERAGTLDFINAIYGRMDTDAALTTDNMPGMASPIAPWLERVGEFKREIALPVFHAARISDIASARYAIRDGLLDMVAMTRAHIADPYIVSKLQQGLEHTIRPCVGATQCQSQFRPACIHNPSSGRELTLPHVVQKSKRAGRAVVIVGGGPAGLEAARVCAERGHRVVLFEATSQLGGQILMAARTGWRRDLIGIVDWRVQELERLGVEIRLNSFAEEEDVLAQNPDVVIVATGGAPDLDWMEGGQYCTSVWDAISGNVPLAPKLLVYDGTGRQPAAQFAEFAATERRTVHLISSDGYLGQELTYADRVIWKRNLAELSVDMTFDLELIKVARQGELLAATFRHMYTKKTRVIETQQIVLEHGTVPMDELYQSLRGQSSNDGVTSIEHLLAGQQQPVDTTATGSFELHRTGDAVSSRNIHAAILDASRLCMAI</sequence>
<dbReference type="InterPro" id="IPR013785">
    <property type="entry name" value="Aldolase_TIM"/>
</dbReference>
<dbReference type="Gene3D" id="3.50.50.60">
    <property type="entry name" value="FAD/NAD(P)-binding domain"/>
    <property type="match status" value="1"/>
</dbReference>
<dbReference type="SUPFAM" id="SSF51905">
    <property type="entry name" value="FAD/NAD(P)-binding domain"/>
    <property type="match status" value="1"/>
</dbReference>
<protein>
    <submittedName>
        <fullName evidence="12">NADH:flavin oxidoreductase</fullName>
    </submittedName>
</protein>
<dbReference type="Gene3D" id="3.40.50.720">
    <property type="entry name" value="NAD(P)-binding Rossmann-like Domain"/>
    <property type="match status" value="1"/>
</dbReference>
<dbReference type="SUPFAM" id="SSF51971">
    <property type="entry name" value="Nucleotide-binding domain"/>
    <property type="match status" value="1"/>
</dbReference>
<proteinExistence type="inferred from homology"/>